<dbReference type="STRING" id="2074.BG845_00445"/>
<dbReference type="Pfam" id="PF03466">
    <property type="entry name" value="LysR_substrate"/>
    <property type="match status" value="1"/>
</dbReference>
<dbReference type="Proteomes" id="UP000194360">
    <property type="component" value="Unassembled WGS sequence"/>
</dbReference>
<evidence type="ECO:0000259" key="5">
    <source>
        <dbReference type="PROSITE" id="PS50931"/>
    </source>
</evidence>
<name>A0A1Y2N7Q9_PSEAH</name>
<comment type="similarity">
    <text evidence="1">Belongs to the LysR transcriptional regulatory family.</text>
</comment>
<protein>
    <submittedName>
        <fullName evidence="6">HTH-type transcriptional activator CmpR</fullName>
    </submittedName>
</protein>
<dbReference type="Pfam" id="PF00126">
    <property type="entry name" value="HTH_1"/>
    <property type="match status" value="1"/>
</dbReference>
<evidence type="ECO:0000256" key="2">
    <source>
        <dbReference type="ARBA" id="ARBA00023015"/>
    </source>
</evidence>
<dbReference type="SUPFAM" id="SSF46785">
    <property type="entry name" value="Winged helix' DNA-binding domain"/>
    <property type="match status" value="1"/>
</dbReference>
<sequence length="316" mass="32911">MRRSYRLGRSEVPTGDRLYALPVTTTARMRAFVALAEHGSVRGAAASLVVTESTVSAAVRALAEDVGVPLVERDGRGVRLTAAGYRYAGYARRVLGLLEEGAAAARGEADPEHGRVRLAAVTTAGEHLLPGLLAGFRGRYPGVALEVDVAPSDRIWPMLAHHEVDVVVAGRPPSAAADPGASGPPAVRAMRDNLLVVVGAPGIGHDPASATWLLREAGSGIRSTLSTLLDTLGVDPPRLVLGSHGATVAAARAGLGVTLVSREAVRRLLADGELVELDVPGTPLDRPWHVVTHPDATASTGLLLRHVLGTPPWRAP</sequence>
<evidence type="ECO:0000256" key="1">
    <source>
        <dbReference type="ARBA" id="ARBA00009437"/>
    </source>
</evidence>
<dbReference type="PANTHER" id="PTHR30126:SF39">
    <property type="entry name" value="HTH-TYPE TRANSCRIPTIONAL REGULATOR CYSL"/>
    <property type="match status" value="1"/>
</dbReference>
<proteinExistence type="inferred from homology"/>
<keyword evidence="2" id="KW-0805">Transcription regulation</keyword>
<evidence type="ECO:0000313" key="7">
    <source>
        <dbReference type="Proteomes" id="UP000194360"/>
    </source>
</evidence>
<gene>
    <name evidence="6" type="primary">cmpR_1</name>
    <name evidence="6" type="ORF">BG845_00445</name>
</gene>
<dbReference type="InterPro" id="IPR005119">
    <property type="entry name" value="LysR_subst-bd"/>
</dbReference>
<organism evidence="6 7">
    <name type="scientific">Pseudonocardia autotrophica</name>
    <name type="common">Amycolata autotrophica</name>
    <name type="synonym">Nocardia autotrophica</name>
    <dbReference type="NCBI Taxonomy" id="2074"/>
    <lineage>
        <taxon>Bacteria</taxon>
        <taxon>Bacillati</taxon>
        <taxon>Actinomycetota</taxon>
        <taxon>Actinomycetes</taxon>
        <taxon>Pseudonocardiales</taxon>
        <taxon>Pseudonocardiaceae</taxon>
        <taxon>Pseudonocardia</taxon>
    </lineage>
</organism>
<dbReference type="Gene3D" id="3.40.190.10">
    <property type="entry name" value="Periplasmic binding protein-like II"/>
    <property type="match status" value="2"/>
</dbReference>
<accession>A0A1Y2N7Q9</accession>
<evidence type="ECO:0000256" key="3">
    <source>
        <dbReference type="ARBA" id="ARBA00023125"/>
    </source>
</evidence>
<keyword evidence="7" id="KW-1185">Reference proteome</keyword>
<dbReference type="InterPro" id="IPR036388">
    <property type="entry name" value="WH-like_DNA-bd_sf"/>
</dbReference>
<evidence type="ECO:0000313" key="6">
    <source>
        <dbReference type="EMBL" id="OSY43502.1"/>
    </source>
</evidence>
<comment type="caution">
    <text evidence="6">The sequence shown here is derived from an EMBL/GenBank/DDBJ whole genome shotgun (WGS) entry which is preliminary data.</text>
</comment>
<dbReference type="EMBL" id="MIGB01000002">
    <property type="protein sequence ID" value="OSY43502.1"/>
    <property type="molecule type" value="Genomic_DNA"/>
</dbReference>
<dbReference type="InterPro" id="IPR036390">
    <property type="entry name" value="WH_DNA-bd_sf"/>
</dbReference>
<dbReference type="Gene3D" id="1.10.10.10">
    <property type="entry name" value="Winged helix-like DNA-binding domain superfamily/Winged helix DNA-binding domain"/>
    <property type="match status" value="1"/>
</dbReference>
<dbReference type="PROSITE" id="PS50931">
    <property type="entry name" value="HTH_LYSR"/>
    <property type="match status" value="1"/>
</dbReference>
<dbReference type="AlphaFoldDB" id="A0A1Y2N7Q9"/>
<evidence type="ECO:0000256" key="4">
    <source>
        <dbReference type="ARBA" id="ARBA00023163"/>
    </source>
</evidence>
<keyword evidence="3" id="KW-0238">DNA-binding</keyword>
<dbReference type="GO" id="GO:0003700">
    <property type="term" value="F:DNA-binding transcription factor activity"/>
    <property type="evidence" value="ECO:0007669"/>
    <property type="project" value="InterPro"/>
</dbReference>
<dbReference type="GO" id="GO:0000976">
    <property type="term" value="F:transcription cis-regulatory region binding"/>
    <property type="evidence" value="ECO:0007669"/>
    <property type="project" value="TreeGrafter"/>
</dbReference>
<dbReference type="PANTHER" id="PTHR30126">
    <property type="entry name" value="HTH-TYPE TRANSCRIPTIONAL REGULATOR"/>
    <property type="match status" value="1"/>
</dbReference>
<dbReference type="SUPFAM" id="SSF53850">
    <property type="entry name" value="Periplasmic binding protein-like II"/>
    <property type="match status" value="1"/>
</dbReference>
<dbReference type="InterPro" id="IPR000847">
    <property type="entry name" value="LysR_HTH_N"/>
</dbReference>
<keyword evidence="4" id="KW-0804">Transcription</keyword>
<reference evidence="6 7" key="1">
    <citation type="submission" date="2016-09" db="EMBL/GenBank/DDBJ databases">
        <title>Pseudonocardia autotrophica DSM535, a candidate organism with high potential of specific P450 cytochromes.</title>
        <authorList>
            <person name="Grumaz C."/>
            <person name="Vainshtein Y."/>
            <person name="Kirstahler P."/>
            <person name="Sohn K."/>
        </authorList>
    </citation>
    <scope>NUCLEOTIDE SEQUENCE [LARGE SCALE GENOMIC DNA]</scope>
    <source>
        <strain evidence="6 7">DSM 535</strain>
    </source>
</reference>
<feature type="domain" description="HTH lysR-type" evidence="5">
    <location>
        <begin position="24"/>
        <end position="81"/>
    </location>
</feature>